<evidence type="ECO:0000313" key="2">
    <source>
        <dbReference type="EMBL" id="CAE0457307.1"/>
    </source>
</evidence>
<dbReference type="PANTHER" id="PTHR48100">
    <property type="entry name" value="BROAD-SPECIFICITY PHOSPHATASE YOR283W-RELATED"/>
    <property type="match status" value="1"/>
</dbReference>
<keyword evidence="1" id="KW-0812">Transmembrane</keyword>
<organism evidence="2">
    <name type="scientific">Chaetoceros debilis</name>
    <dbReference type="NCBI Taxonomy" id="122233"/>
    <lineage>
        <taxon>Eukaryota</taxon>
        <taxon>Sar</taxon>
        <taxon>Stramenopiles</taxon>
        <taxon>Ochrophyta</taxon>
        <taxon>Bacillariophyta</taxon>
        <taxon>Coscinodiscophyceae</taxon>
        <taxon>Chaetocerotophycidae</taxon>
        <taxon>Chaetocerotales</taxon>
        <taxon>Chaetocerotaceae</taxon>
        <taxon>Chaetoceros</taxon>
    </lineage>
</organism>
<evidence type="ECO:0000256" key="1">
    <source>
        <dbReference type="SAM" id="Phobius"/>
    </source>
</evidence>
<name>A0A7S3V511_9STRA</name>
<dbReference type="AlphaFoldDB" id="A0A7S3V511"/>
<dbReference type="EMBL" id="HBIO01003157">
    <property type="protein sequence ID" value="CAE0457307.1"/>
    <property type="molecule type" value="Transcribed_RNA"/>
</dbReference>
<dbReference type="SMART" id="SM00855">
    <property type="entry name" value="PGAM"/>
    <property type="match status" value="1"/>
</dbReference>
<proteinExistence type="predicted"/>
<dbReference type="GO" id="GO:0016791">
    <property type="term" value="F:phosphatase activity"/>
    <property type="evidence" value="ECO:0007669"/>
    <property type="project" value="TreeGrafter"/>
</dbReference>
<dbReference type="PANTHER" id="PTHR48100:SF61">
    <property type="entry name" value="PHOSPHOGLYCERATE MUTASE"/>
    <property type="match status" value="1"/>
</dbReference>
<gene>
    <name evidence="2" type="ORF">CDEB00056_LOCUS2148</name>
</gene>
<keyword evidence="1" id="KW-1133">Transmembrane helix</keyword>
<dbReference type="CDD" id="cd07067">
    <property type="entry name" value="HP_PGM_like"/>
    <property type="match status" value="1"/>
</dbReference>
<evidence type="ECO:0008006" key="3">
    <source>
        <dbReference type="Google" id="ProtNLM"/>
    </source>
</evidence>
<protein>
    <recommendedName>
        <fullName evidence="3">Phosphoglycerate mutase family protein</fullName>
    </recommendedName>
</protein>
<sequence length="327" mass="36441">MKLCPYRPSSSFNFTYAITICITIFLMTATQQNSMTAQALSADATPKVKVKPVTSWKDYKKDLIKAGVLEAAANRGIKIRAINLNSNANANSDGNESESEEGLIASKIIHFQRHGQGYHNLLGDTVRSFGHGFDIDDPDPAVNPFVKPEIQDSPLTQKGREEARAQRPKAAMLKPEVVIVSPLHRAIQTAQISFADHLENDIDFIAHEGCREQLGLLTCNKAHPLSSTKADFPSVDFSLCTFGEEDTLWNAHPTVRELPVDESDRAYAFLTDFIMERPEKEIAVVCHSAWLFSVCNVVIDCEGDEFLETWFGTGEIRSLKLSYYKNQ</sequence>
<dbReference type="InterPro" id="IPR013078">
    <property type="entry name" value="His_Pase_superF_clade-1"/>
</dbReference>
<dbReference type="InterPro" id="IPR050275">
    <property type="entry name" value="PGM_Phosphatase"/>
</dbReference>
<dbReference type="SUPFAM" id="SSF53254">
    <property type="entry name" value="Phosphoglycerate mutase-like"/>
    <property type="match status" value="1"/>
</dbReference>
<keyword evidence="1" id="KW-0472">Membrane</keyword>
<dbReference type="GO" id="GO:0005737">
    <property type="term" value="C:cytoplasm"/>
    <property type="evidence" value="ECO:0007669"/>
    <property type="project" value="TreeGrafter"/>
</dbReference>
<dbReference type="Gene3D" id="3.40.50.1240">
    <property type="entry name" value="Phosphoglycerate mutase-like"/>
    <property type="match status" value="1"/>
</dbReference>
<reference evidence="2" key="1">
    <citation type="submission" date="2021-01" db="EMBL/GenBank/DDBJ databases">
        <authorList>
            <person name="Corre E."/>
            <person name="Pelletier E."/>
            <person name="Niang G."/>
            <person name="Scheremetjew M."/>
            <person name="Finn R."/>
            <person name="Kale V."/>
            <person name="Holt S."/>
            <person name="Cochrane G."/>
            <person name="Meng A."/>
            <person name="Brown T."/>
            <person name="Cohen L."/>
        </authorList>
    </citation>
    <scope>NUCLEOTIDE SEQUENCE</scope>
    <source>
        <strain evidence="2">MM31A-1</strain>
    </source>
</reference>
<accession>A0A7S3V511</accession>
<dbReference type="Pfam" id="PF00300">
    <property type="entry name" value="His_Phos_1"/>
    <property type="match status" value="1"/>
</dbReference>
<dbReference type="InterPro" id="IPR029033">
    <property type="entry name" value="His_PPase_superfam"/>
</dbReference>
<feature type="transmembrane region" description="Helical" evidence="1">
    <location>
        <begin position="12"/>
        <end position="30"/>
    </location>
</feature>